<keyword evidence="9 13" id="KW-0472">Membrane</keyword>
<gene>
    <name evidence="15" type="ORF">ZOSMA_34G00960</name>
</gene>
<evidence type="ECO:0000256" key="1">
    <source>
        <dbReference type="ARBA" id="ARBA00004477"/>
    </source>
</evidence>
<evidence type="ECO:0000313" key="15">
    <source>
        <dbReference type="EMBL" id="KMZ64816.1"/>
    </source>
</evidence>
<keyword evidence="16" id="KW-1185">Reference proteome</keyword>
<evidence type="ECO:0000259" key="14">
    <source>
        <dbReference type="PROSITE" id="PS50089"/>
    </source>
</evidence>
<dbReference type="Pfam" id="PF06803">
    <property type="entry name" value="DUF1232"/>
    <property type="match status" value="1"/>
</dbReference>
<evidence type="ECO:0000256" key="3">
    <source>
        <dbReference type="ARBA" id="ARBA00022692"/>
    </source>
</evidence>
<dbReference type="InterPro" id="IPR027370">
    <property type="entry name" value="Znf-RING_euk"/>
</dbReference>
<dbReference type="InterPro" id="IPR013083">
    <property type="entry name" value="Znf_RING/FYVE/PHD"/>
</dbReference>
<dbReference type="Gene3D" id="3.30.40.10">
    <property type="entry name" value="Zinc/RING finger domain, C3HC4 (zinc finger)"/>
    <property type="match status" value="1"/>
</dbReference>
<evidence type="ECO:0000256" key="2">
    <source>
        <dbReference type="ARBA" id="ARBA00014068"/>
    </source>
</evidence>
<dbReference type="InterPro" id="IPR001841">
    <property type="entry name" value="Znf_RING"/>
</dbReference>
<dbReference type="SUPFAM" id="SSF57850">
    <property type="entry name" value="RING/U-box"/>
    <property type="match status" value="1"/>
</dbReference>
<dbReference type="STRING" id="29655.A0A0K9P714"/>
<dbReference type="SMART" id="SM00184">
    <property type="entry name" value="RING"/>
    <property type="match status" value="1"/>
</dbReference>
<dbReference type="InterPro" id="IPR010652">
    <property type="entry name" value="DUF1232"/>
</dbReference>
<evidence type="ECO:0000256" key="8">
    <source>
        <dbReference type="ARBA" id="ARBA00022989"/>
    </source>
</evidence>
<comment type="subcellular location">
    <subcellularLocation>
        <location evidence="1">Endoplasmic reticulum membrane</location>
        <topology evidence="1">Multi-pass membrane protein</topology>
    </subcellularLocation>
</comment>
<evidence type="ECO:0000256" key="4">
    <source>
        <dbReference type="ARBA" id="ARBA00022723"/>
    </source>
</evidence>
<reference evidence="16" key="1">
    <citation type="journal article" date="2016" name="Nature">
        <title>The genome of the seagrass Zostera marina reveals angiosperm adaptation to the sea.</title>
        <authorList>
            <person name="Olsen J.L."/>
            <person name="Rouze P."/>
            <person name="Verhelst B."/>
            <person name="Lin Y.-C."/>
            <person name="Bayer T."/>
            <person name="Collen J."/>
            <person name="Dattolo E."/>
            <person name="De Paoli E."/>
            <person name="Dittami S."/>
            <person name="Maumus F."/>
            <person name="Michel G."/>
            <person name="Kersting A."/>
            <person name="Lauritano C."/>
            <person name="Lohaus R."/>
            <person name="Toepel M."/>
            <person name="Tonon T."/>
            <person name="Vanneste K."/>
            <person name="Amirebrahimi M."/>
            <person name="Brakel J."/>
            <person name="Bostroem C."/>
            <person name="Chovatia M."/>
            <person name="Grimwood J."/>
            <person name="Jenkins J.W."/>
            <person name="Jueterbock A."/>
            <person name="Mraz A."/>
            <person name="Stam W.T."/>
            <person name="Tice H."/>
            <person name="Bornberg-Bauer E."/>
            <person name="Green P.J."/>
            <person name="Pearson G.A."/>
            <person name="Procaccini G."/>
            <person name="Duarte C.M."/>
            <person name="Schmutz J."/>
            <person name="Reusch T.B.H."/>
            <person name="Van de Peer Y."/>
        </authorList>
    </citation>
    <scope>NUCLEOTIDE SEQUENCE [LARGE SCALE GENOMIC DNA]</scope>
    <source>
        <strain evidence="16">cv. Finnish</strain>
    </source>
</reference>
<dbReference type="InterPro" id="IPR017907">
    <property type="entry name" value="Znf_RING_CS"/>
</dbReference>
<evidence type="ECO:0000256" key="12">
    <source>
        <dbReference type="PROSITE-ProRule" id="PRU00175"/>
    </source>
</evidence>
<keyword evidence="6" id="KW-0256">Endoplasmic reticulum</keyword>
<evidence type="ECO:0000256" key="5">
    <source>
        <dbReference type="ARBA" id="ARBA00022771"/>
    </source>
</evidence>
<dbReference type="PROSITE" id="PS00518">
    <property type="entry name" value="ZF_RING_1"/>
    <property type="match status" value="1"/>
</dbReference>
<dbReference type="GO" id="GO:0061630">
    <property type="term" value="F:ubiquitin protein ligase activity"/>
    <property type="evidence" value="ECO:0007669"/>
    <property type="project" value="InterPro"/>
</dbReference>
<keyword evidence="7" id="KW-0862">Zinc</keyword>
<keyword evidence="5 12" id="KW-0863">Zinc-finger</keyword>
<name>A0A0K9P714_ZOSMR</name>
<dbReference type="PANTHER" id="PTHR22894:SF5">
    <property type="entry name" value="RING-TYPE DOMAIN-CONTAINING PROTEIN"/>
    <property type="match status" value="1"/>
</dbReference>
<dbReference type="PROSITE" id="PS50089">
    <property type="entry name" value="ZF_RING_2"/>
    <property type="match status" value="1"/>
</dbReference>
<dbReference type="OMA" id="CRQEEQN"/>
<evidence type="ECO:0000256" key="10">
    <source>
        <dbReference type="ARBA" id="ARBA00030110"/>
    </source>
</evidence>
<feature type="domain" description="RING-type" evidence="14">
    <location>
        <begin position="12"/>
        <end position="55"/>
    </location>
</feature>
<feature type="transmembrane region" description="Helical" evidence="13">
    <location>
        <begin position="161"/>
        <end position="181"/>
    </location>
</feature>
<evidence type="ECO:0000313" key="16">
    <source>
        <dbReference type="Proteomes" id="UP000036987"/>
    </source>
</evidence>
<evidence type="ECO:0000256" key="7">
    <source>
        <dbReference type="ARBA" id="ARBA00022833"/>
    </source>
</evidence>
<protein>
    <recommendedName>
        <fullName evidence="2">E3 ubiquitin-protein ligase RNF170</fullName>
    </recommendedName>
    <alternativeName>
        <fullName evidence="11">RING finger protein 170</fullName>
    </alternativeName>
    <alternativeName>
        <fullName evidence="10">RING-type E3 ubiquitin transferase RNF170</fullName>
    </alternativeName>
</protein>
<dbReference type="GO" id="GO:0008270">
    <property type="term" value="F:zinc ion binding"/>
    <property type="evidence" value="ECO:0007669"/>
    <property type="project" value="UniProtKB-KW"/>
</dbReference>
<proteinExistence type="predicted"/>
<dbReference type="Proteomes" id="UP000036987">
    <property type="component" value="Unassembled WGS sequence"/>
</dbReference>
<dbReference type="PANTHER" id="PTHR22894">
    <property type="entry name" value="RING-TYPE DOMAIN-CONTAINING PROTEIN"/>
    <property type="match status" value="1"/>
</dbReference>
<evidence type="ECO:0000256" key="9">
    <source>
        <dbReference type="ARBA" id="ARBA00023136"/>
    </source>
</evidence>
<organism evidence="15 16">
    <name type="scientific">Zostera marina</name>
    <name type="common">Eelgrass</name>
    <dbReference type="NCBI Taxonomy" id="29655"/>
    <lineage>
        <taxon>Eukaryota</taxon>
        <taxon>Viridiplantae</taxon>
        <taxon>Streptophyta</taxon>
        <taxon>Embryophyta</taxon>
        <taxon>Tracheophyta</taxon>
        <taxon>Spermatophyta</taxon>
        <taxon>Magnoliopsida</taxon>
        <taxon>Liliopsida</taxon>
        <taxon>Zosteraceae</taxon>
        <taxon>Zostera</taxon>
    </lineage>
</organism>
<dbReference type="GO" id="GO:0005789">
    <property type="term" value="C:endoplasmic reticulum membrane"/>
    <property type="evidence" value="ECO:0007669"/>
    <property type="project" value="UniProtKB-SubCell"/>
</dbReference>
<keyword evidence="4" id="KW-0479">Metal-binding</keyword>
<keyword evidence="8 13" id="KW-1133">Transmembrane helix</keyword>
<evidence type="ECO:0000256" key="11">
    <source>
        <dbReference type="ARBA" id="ARBA00031107"/>
    </source>
</evidence>
<dbReference type="InterPro" id="IPR038896">
    <property type="entry name" value="RNF170"/>
</dbReference>
<evidence type="ECO:0000256" key="13">
    <source>
        <dbReference type="SAM" id="Phobius"/>
    </source>
</evidence>
<dbReference type="OrthoDB" id="9049620at2759"/>
<comment type="caution">
    <text evidence="15">The sequence shown here is derived from an EMBL/GenBank/DDBJ whole genome shotgun (WGS) entry which is preliminary data.</text>
</comment>
<dbReference type="AlphaFoldDB" id="A0A0K9P714"/>
<keyword evidence="3 13" id="KW-0812">Transmembrane</keyword>
<feature type="transmembrane region" description="Helical" evidence="13">
    <location>
        <begin position="129"/>
        <end position="155"/>
    </location>
</feature>
<accession>A0A0K9P714</accession>
<evidence type="ECO:0000256" key="6">
    <source>
        <dbReference type="ARBA" id="ARBA00022824"/>
    </source>
</evidence>
<sequence>MEMASPPEEDFCSICHDNFSIPYQANCSHWFCGECILRVWQHGSVTQPCNCPICRRKITLLVPFDAAIPNRNESDISTVSEYIAIYNRQFGQDRRPFIQFLRDLPFFIRRMLLEFIDPQRLPFFLKIRMWAMVILSFLYLLSPVDIISEAAYGIVGLLDDLLIFLILFLHCTTLYRTLLVYRHGQGG</sequence>
<dbReference type="Pfam" id="PF13445">
    <property type="entry name" value="zf-RING_UBOX"/>
    <property type="match status" value="1"/>
</dbReference>
<dbReference type="EMBL" id="LFYR01001099">
    <property type="protein sequence ID" value="KMZ64816.1"/>
    <property type="molecule type" value="Genomic_DNA"/>
</dbReference>